<evidence type="ECO:0000256" key="10">
    <source>
        <dbReference type="ARBA" id="ARBA00024202"/>
    </source>
</evidence>
<keyword evidence="9 12" id="KW-0472">Membrane</keyword>
<evidence type="ECO:0000256" key="5">
    <source>
        <dbReference type="ARBA" id="ARBA00022692"/>
    </source>
</evidence>
<dbReference type="GO" id="GO:0015833">
    <property type="term" value="P:peptide transport"/>
    <property type="evidence" value="ECO:0007669"/>
    <property type="project" value="UniProtKB-KW"/>
</dbReference>
<dbReference type="Pfam" id="PF12911">
    <property type="entry name" value="OppC_N"/>
    <property type="match status" value="1"/>
</dbReference>
<keyword evidence="4" id="KW-0997">Cell inner membrane</keyword>
<dbReference type="PANTHER" id="PTHR43386">
    <property type="entry name" value="OLIGOPEPTIDE TRANSPORT SYSTEM PERMEASE PROTEIN APPC"/>
    <property type="match status" value="1"/>
</dbReference>
<dbReference type="KEGG" id="agl:PYTT_0436"/>
<feature type="transmembrane region" description="Helical" evidence="12">
    <location>
        <begin position="287"/>
        <end position="306"/>
    </location>
</feature>
<keyword evidence="5 12" id="KW-0812">Transmembrane</keyword>
<evidence type="ECO:0000313" key="14">
    <source>
        <dbReference type="EMBL" id="SEH75040.1"/>
    </source>
</evidence>
<feature type="transmembrane region" description="Helical" evidence="12">
    <location>
        <begin position="95"/>
        <end position="120"/>
    </location>
</feature>
<evidence type="ECO:0000256" key="11">
    <source>
        <dbReference type="ARBA" id="ARBA00072251"/>
    </source>
</evidence>
<evidence type="ECO:0000256" key="6">
    <source>
        <dbReference type="ARBA" id="ARBA00022856"/>
    </source>
</evidence>
<evidence type="ECO:0000256" key="1">
    <source>
        <dbReference type="ARBA" id="ARBA00004429"/>
    </source>
</evidence>
<evidence type="ECO:0000256" key="4">
    <source>
        <dbReference type="ARBA" id="ARBA00022519"/>
    </source>
</evidence>
<protein>
    <recommendedName>
        <fullName evidence="11">Oligopeptide transport system permease protein OppC</fullName>
    </recommendedName>
</protein>
<sequence>MATMNGFSGNKALAGNSLWKDARLRLCRNRAAMVSLFFLLAMVAACYVLPATPWVEAPNRMDLTNITAGPSWEHPFGTDQLGRDLLARVLYGGRISLLVGLVATAVSLVIGLTFGLVSGYAGGRTDSVMMRAVDVLFALPFIVLVIVFSLSIEEPSRELTDWLVGATGWAREDVAPMTSLVPLFVAIGALGWLTLARIVRTQTMEIKGQDYVVAARSLGLGHLRILFSHIAPNLFGTVVVYTTLAVPGIMLLESVLSFLGLGVKAPNSSWGTLIKEGADRMEVSPELLLFPALFFSLTLLALNFLGDGLRDAIDPRASKD</sequence>
<evidence type="ECO:0000256" key="3">
    <source>
        <dbReference type="ARBA" id="ARBA00022475"/>
    </source>
</evidence>
<evidence type="ECO:0000259" key="13">
    <source>
        <dbReference type="PROSITE" id="PS50928"/>
    </source>
</evidence>
<evidence type="ECO:0000256" key="9">
    <source>
        <dbReference type="ARBA" id="ARBA00023136"/>
    </source>
</evidence>
<reference evidence="15" key="1">
    <citation type="submission" date="2016-09" db="EMBL/GenBank/DDBJ databases">
        <authorList>
            <person name="Koehorst J."/>
        </authorList>
    </citation>
    <scope>NUCLEOTIDE SEQUENCE [LARGE SCALE GENOMIC DNA]</scope>
</reference>
<dbReference type="InterPro" id="IPR035906">
    <property type="entry name" value="MetI-like_sf"/>
</dbReference>
<keyword evidence="3" id="KW-1003">Cell membrane</keyword>
<organism evidence="14 15">
    <name type="scientific">Akkermansia glycaniphila</name>
    <dbReference type="NCBI Taxonomy" id="1679444"/>
    <lineage>
        <taxon>Bacteria</taxon>
        <taxon>Pseudomonadati</taxon>
        <taxon>Verrucomicrobiota</taxon>
        <taxon>Verrucomicrobiia</taxon>
        <taxon>Verrucomicrobiales</taxon>
        <taxon>Akkermansiaceae</taxon>
        <taxon>Akkermansia</taxon>
    </lineage>
</organism>
<keyword evidence="7" id="KW-0653">Protein transport</keyword>
<feature type="domain" description="ABC transmembrane type-1" evidence="13">
    <location>
        <begin position="93"/>
        <end position="306"/>
    </location>
</feature>
<feature type="transmembrane region" description="Helical" evidence="12">
    <location>
        <begin position="132"/>
        <end position="152"/>
    </location>
</feature>
<evidence type="ECO:0000256" key="8">
    <source>
        <dbReference type="ARBA" id="ARBA00022989"/>
    </source>
</evidence>
<accession>A0A1C7PDE8</accession>
<dbReference type="GO" id="GO:0015031">
    <property type="term" value="P:protein transport"/>
    <property type="evidence" value="ECO:0007669"/>
    <property type="project" value="UniProtKB-KW"/>
</dbReference>
<dbReference type="Pfam" id="PF00528">
    <property type="entry name" value="BPD_transp_1"/>
    <property type="match status" value="1"/>
</dbReference>
<proteinExistence type="inferred from homology"/>
<dbReference type="GO" id="GO:0055085">
    <property type="term" value="P:transmembrane transport"/>
    <property type="evidence" value="ECO:0007669"/>
    <property type="project" value="InterPro"/>
</dbReference>
<dbReference type="CDD" id="cd06261">
    <property type="entry name" value="TM_PBP2"/>
    <property type="match status" value="1"/>
</dbReference>
<evidence type="ECO:0000256" key="2">
    <source>
        <dbReference type="ARBA" id="ARBA00022448"/>
    </source>
</evidence>
<dbReference type="Gene3D" id="1.10.3720.10">
    <property type="entry name" value="MetI-like"/>
    <property type="match status" value="1"/>
</dbReference>
<dbReference type="EMBL" id="LT629973">
    <property type="protein sequence ID" value="SEH75040.1"/>
    <property type="molecule type" value="Genomic_DNA"/>
</dbReference>
<evidence type="ECO:0000256" key="7">
    <source>
        <dbReference type="ARBA" id="ARBA00022927"/>
    </source>
</evidence>
<gene>
    <name evidence="14" type="ORF">PYTT_0436</name>
</gene>
<keyword evidence="2 12" id="KW-0813">Transport</keyword>
<name>A0A1C7PDE8_9BACT</name>
<keyword evidence="8 12" id="KW-1133">Transmembrane helix</keyword>
<feature type="transmembrane region" description="Helical" evidence="12">
    <location>
        <begin position="31"/>
        <end position="50"/>
    </location>
</feature>
<dbReference type="AlphaFoldDB" id="A0A1C7PDE8"/>
<dbReference type="SUPFAM" id="SSF161098">
    <property type="entry name" value="MetI-like"/>
    <property type="match status" value="1"/>
</dbReference>
<comment type="similarity">
    <text evidence="10">Belongs to the binding-protein-dependent transport system permease family. OppBC subfamily.</text>
</comment>
<dbReference type="GO" id="GO:0005886">
    <property type="term" value="C:plasma membrane"/>
    <property type="evidence" value="ECO:0007669"/>
    <property type="project" value="UniProtKB-SubCell"/>
</dbReference>
<evidence type="ECO:0000313" key="15">
    <source>
        <dbReference type="Proteomes" id="UP000176204"/>
    </source>
</evidence>
<dbReference type="PANTHER" id="PTHR43386:SF2">
    <property type="entry name" value="OLIGOPEPTIDE TRANSPORT SYSTEM PERMEASE PROTEIN OPPC"/>
    <property type="match status" value="1"/>
</dbReference>
<dbReference type="Proteomes" id="UP000176204">
    <property type="component" value="Chromosome I"/>
</dbReference>
<dbReference type="RefSeq" id="WP_067773873.1">
    <property type="nucleotide sequence ID" value="NZ_LT629973.1"/>
</dbReference>
<feature type="transmembrane region" description="Helical" evidence="12">
    <location>
        <begin position="234"/>
        <end position="261"/>
    </location>
</feature>
<dbReference type="PROSITE" id="PS50928">
    <property type="entry name" value="ABC_TM1"/>
    <property type="match status" value="1"/>
</dbReference>
<dbReference type="STRING" id="1679444.PYTT_0436"/>
<feature type="transmembrane region" description="Helical" evidence="12">
    <location>
        <begin position="180"/>
        <end position="199"/>
    </location>
</feature>
<dbReference type="InterPro" id="IPR025966">
    <property type="entry name" value="OppC_N"/>
</dbReference>
<dbReference type="InterPro" id="IPR000515">
    <property type="entry name" value="MetI-like"/>
</dbReference>
<comment type="subcellular location">
    <subcellularLocation>
        <location evidence="1">Cell inner membrane</location>
        <topology evidence="1">Multi-pass membrane protein</topology>
    </subcellularLocation>
    <subcellularLocation>
        <location evidence="12">Cell membrane</location>
        <topology evidence="12">Multi-pass membrane protein</topology>
    </subcellularLocation>
</comment>
<dbReference type="OrthoDB" id="9783218at2"/>
<dbReference type="InterPro" id="IPR050366">
    <property type="entry name" value="BP-dependent_transpt_permease"/>
</dbReference>
<evidence type="ECO:0000256" key="12">
    <source>
        <dbReference type="RuleBase" id="RU363032"/>
    </source>
</evidence>
<keyword evidence="15" id="KW-1185">Reference proteome</keyword>
<keyword evidence="6" id="KW-0571">Peptide transport</keyword>